<dbReference type="InterPro" id="IPR058031">
    <property type="entry name" value="AAA_lid_NorR"/>
</dbReference>
<dbReference type="SMART" id="SM00382">
    <property type="entry name" value="AAA"/>
    <property type="match status" value="1"/>
</dbReference>
<keyword evidence="9" id="KW-1185">Reference proteome</keyword>
<feature type="domain" description="Response regulatory" evidence="7">
    <location>
        <begin position="5"/>
        <end position="124"/>
    </location>
</feature>
<dbReference type="InterPro" id="IPR009057">
    <property type="entry name" value="Homeodomain-like_sf"/>
</dbReference>
<organism evidence="8 9">
    <name type="scientific">Pseudoalteromonas fenneropenaei</name>
    <dbReference type="NCBI Taxonomy" id="1737459"/>
    <lineage>
        <taxon>Bacteria</taxon>
        <taxon>Pseudomonadati</taxon>
        <taxon>Pseudomonadota</taxon>
        <taxon>Gammaproteobacteria</taxon>
        <taxon>Alteromonadales</taxon>
        <taxon>Pseudoalteromonadaceae</taxon>
        <taxon>Pseudoalteromonas</taxon>
    </lineage>
</organism>
<feature type="domain" description="Sigma-54 factor interaction" evidence="6">
    <location>
        <begin position="154"/>
        <end position="386"/>
    </location>
</feature>
<dbReference type="Gene3D" id="1.10.10.60">
    <property type="entry name" value="Homeodomain-like"/>
    <property type="match status" value="1"/>
</dbReference>
<name>A0ABV7CDC2_9GAMM</name>
<dbReference type="PROSITE" id="PS50110">
    <property type="entry name" value="RESPONSE_REGULATORY"/>
    <property type="match status" value="1"/>
</dbReference>
<dbReference type="SMART" id="SM00448">
    <property type="entry name" value="REC"/>
    <property type="match status" value="1"/>
</dbReference>
<proteinExistence type="predicted"/>
<keyword evidence="4" id="KW-0804">Transcription</keyword>
<evidence type="ECO:0000256" key="1">
    <source>
        <dbReference type="ARBA" id="ARBA00022741"/>
    </source>
</evidence>
<evidence type="ECO:0000313" key="8">
    <source>
        <dbReference type="EMBL" id="MFC3031045.1"/>
    </source>
</evidence>
<dbReference type="PRINTS" id="PR01590">
    <property type="entry name" value="HTHFIS"/>
</dbReference>
<protein>
    <submittedName>
        <fullName evidence="8">Sigma-54-dependent transcriptional regulator</fullName>
    </submittedName>
</protein>
<evidence type="ECO:0000259" key="6">
    <source>
        <dbReference type="PROSITE" id="PS50045"/>
    </source>
</evidence>
<dbReference type="InterPro" id="IPR027417">
    <property type="entry name" value="P-loop_NTPase"/>
</dbReference>
<dbReference type="InterPro" id="IPR003593">
    <property type="entry name" value="AAA+_ATPase"/>
</dbReference>
<dbReference type="Gene3D" id="3.40.50.300">
    <property type="entry name" value="P-loop containing nucleotide triphosphate hydrolases"/>
    <property type="match status" value="1"/>
</dbReference>
<evidence type="ECO:0000256" key="4">
    <source>
        <dbReference type="ARBA" id="ARBA00023163"/>
    </source>
</evidence>
<dbReference type="PANTHER" id="PTHR32071">
    <property type="entry name" value="TRANSCRIPTIONAL REGULATORY PROTEIN"/>
    <property type="match status" value="1"/>
</dbReference>
<accession>A0ABV7CDC2</accession>
<dbReference type="Pfam" id="PF00072">
    <property type="entry name" value="Response_reg"/>
    <property type="match status" value="1"/>
</dbReference>
<keyword evidence="3" id="KW-0805">Transcription regulation</keyword>
<evidence type="ECO:0000256" key="5">
    <source>
        <dbReference type="PROSITE-ProRule" id="PRU00169"/>
    </source>
</evidence>
<reference evidence="9" key="1">
    <citation type="journal article" date="2019" name="Int. J. Syst. Evol. Microbiol.">
        <title>The Global Catalogue of Microorganisms (GCM) 10K type strain sequencing project: providing services to taxonomists for standard genome sequencing and annotation.</title>
        <authorList>
            <consortium name="The Broad Institute Genomics Platform"/>
            <consortium name="The Broad Institute Genome Sequencing Center for Infectious Disease"/>
            <person name="Wu L."/>
            <person name="Ma J."/>
        </authorList>
    </citation>
    <scope>NUCLEOTIDE SEQUENCE [LARGE SCALE GENOMIC DNA]</scope>
    <source>
        <strain evidence="9">KCTC 42730</strain>
    </source>
</reference>
<evidence type="ECO:0000313" key="9">
    <source>
        <dbReference type="Proteomes" id="UP001595453"/>
    </source>
</evidence>
<comment type="caution">
    <text evidence="8">The sequence shown here is derived from an EMBL/GenBank/DDBJ whole genome shotgun (WGS) entry which is preliminary data.</text>
</comment>
<feature type="modified residue" description="4-aspartylphosphate" evidence="5">
    <location>
        <position position="54"/>
    </location>
</feature>
<evidence type="ECO:0000256" key="2">
    <source>
        <dbReference type="ARBA" id="ARBA00022840"/>
    </source>
</evidence>
<dbReference type="InterPro" id="IPR001789">
    <property type="entry name" value="Sig_transdc_resp-reg_receiver"/>
</dbReference>
<dbReference type="InterPro" id="IPR025944">
    <property type="entry name" value="Sigma_54_int_dom_CS"/>
</dbReference>
<keyword evidence="1" id="KW-0547">Nucleotide-binding</keyword>
<dbReference type="SUPFAM" id="SSF52540">
    <property type="entry name" value="P-loop containing nucleoside triphosphate hydrolases"/>
    <property type="match status" value="1"/>
</dbReference>
<dbReference type="PROSITE" id="PS00688">
    <property type="entry name" value="SIGMA54_INTERACT_3"/>
    <property type="match status" value="1"/>
</dbReference>
<keyword evidence="5" id="KW-0597">Phosphoprotein</keyword>
<dbReference type="InterPro" id="IPR002197">
    <property type="entry name" value="HTH_Fis"/>
</dbReference>
<dbReference type="Pfam" id="PF00158">
    <property type="entry name" value="Sigma54_activat"/>
    <property type="match status" value="1"/>
</dbReference>
<dbReference type="SUPFAM" id="SSF46689">
    <property type="entry name" value="Homeodomain-like"/>
    <property type="match status" value="1"/>
</dbReference>
<keyword evidence="2" id="KW-0067">ATP-binding</keyword>
<dbReference type="Gene3D" id="1.10.8.60">
    <property type="match status" value="1"/>
</dbReference>
<dbReference type="CDD" id="cd00156">
    <property type="entry name" value="REC"/>
    <property type="match status" value="1"/>
</dbReference>
<dbReference type="Pfam" id="PF25601">
    <property type="entry name" value="AAA_lid_14"/>
    <property type="match status" value="1"/>
</dbReference>
<dbReference type="PANTHER" id="PTHR32071:SF86">
    <property type="entry name" value="TWO COMPONENT SIGNAL TRANSDUCTION SYSTEM SIGMA54-DEPENDENT RESPONSE REGULATOR FIS FAMILY"/>
    <property type="match status" value="1"/>
</dbReference>
<dbReference type="CDD" id="cd00009">
    <property type="entry name" value="AAA"/>
    <property type="match status" value="1"/>
</dbReference>
<evidence type="ECO:0000259" key="7">
    <source>
        <dbReference type="PROSITE" id="PS50110"/>
    </source>
</evidence>
<dbReference type="EMBL" id="JBHRSD010000001">
    <property type="protein sequence ID" value="MFC3031045.1"/>
    <property type="molecule type" value="Genomic_DNA"/>
</dbReference>
<evidence type="ECO:0000256" key="3">
    <source>
        <dbReference type="ARBA" id="ARBA00023015"/>
    </source>
</evidence>
<dbReference type="Pfam" id="PF02954">
    <property type="entry name" value="HTH_8"/>
    <property type="match status" value="1"/>
</dbReference>
<dbReference type="Gene3D" id="3.40.50.2300">
    <property type="match status" value="1"/>
</dbReference>
<dbReference type="RefSeq" id="WP_377119888.1">
    <property type="nucleotide sequence ID" value="NZ_JBHRSD010000001.1"/>
</dbReference>
<dbReference type="SUPFAM" id="SSF52172">
    <property type="entry name" value="CheY-like"/>
    <property type="match status" value="1"/>
</dbReference>
<dbReference type="InterPro" id="IPR002078">
    <property type="entry name" value="Sigma_54_int"/>
</dbReference>
<gene>
    <name evidence="8" type="ORF">ACFOEE_00675</name>
</gene>
<dbReference type="Proteomes" id="UP001595453">
    <property type="component" value="Unassembled WGS sequence"/>
</dbReference>
<dbReference type="InterPro" id="IPR011006">
    <property type="entry name" value="CheY-like_superfamily"/>
</dbReference>
<sequence length="453" mass="49686">MVKKRVLIIDDQPDVGVALSVLFKLNQLEPLVALSPEQSLQILANEHIDIVVQDMNFSADTTSGREGITLFRQLRQTYANLPIILMTGWTELETAVSLMREGAADYIAKPWDEDKLLARVQGLLTIGSAKQATANKAPSDKLAELKAKFDLCGYEFNSQAMQALLALTTKVAKVNVPLLITGPNGAGKECIAHIAQANSHCHSGPFVKVNVGALPSELMEAELFGAEEGAYTGLKKRRIGRFEQAHQGTLFLDEIGNLSLEGQAKLLRVLETGEFERLGSGETISVTVRLITATNADLKAMIAEGRFREDLYYRLNLIELALPALKERKEDILALAQYFMHQQQVELYGESSASLRLSGCAEHKLLQYDWPGNVRELKNVITRACLLCTDDEIVAADLNIEVAEESTVVADELSEQDISAALESNQGVLSNAAKTLGISRSALYRRMKKLGMS</sequence>
<dbReference type="PROSITE" id="PS50045">
    <property type="entry name" value="SIGMA54_INTERACT_4"/>
    <property type="match status" value="1"/>
</dbReference>